<keyword evidence="5" id="KW-1185">Reference proteome</keyword>
<dbReference type="SUPFAM" id="SSF69322">
    <property type="entry name" value="Tricorn protease domain 2"/>
    <property type="match status" value="1"/>
</dbReference>
<dbReference type="SUPFAM" id="SSF49464">
    <property type="entry name" value="Carboxypeptidase regulatory domain-like"/>
    <property type="match status" value="1"/>
</dbReference>
<dbReference type="InterPro" id="IPR001119">
    <property type="entry name" value="SLH_dom"/>
</dbReference>
<feature type="compositionally biased region" description="Low complexity" evidence="1">
    <location>
        <begin position="2465"/>
        <end position="2478"/>
    </location>
</feature>
<evidence type="ECO:0000256" key="1">
    <source>
        <dbReference type="SAM" id="MobiDB-lite"/>
    </source>
</evidence>
<dbReference type="EMBL" id="JAAAMV010000040">
    <property type="protein sequence ID" value="NBD28352.1"/>
    <property type="molecule type" value="Genomic_DNA"/>
</dbReference>
<dbReference type="InterPro" id="IPR036116">
    <property type="entry name" value="FN3_sf"/>
</dbReference>
<dbReference type="Pfam" id="PF00041">
    <property type="entry name" value="fn3"/>
    <property type="match status" value="1"/>
</dbReference>
<evidence type="ECO:0000259" key="3">
    <source>
        <dbReference type="PROSITE" id="PS51272"/>
    </source>
</evidence>
<dbReference type="Gene3D" id="2.60.40.1120">
    <property type="entry name" value="Carboxypeptidase-like, regulatory domain"/>
    <property type="match status" value="1"/>
</dbReference>
<sequence length="2817" mass="301459">MNIGFYGKWRRAMLGVVLSTLLVTGIVPVASFAAQTPVDMRESGESIVQDSPGATARSEITGSAISLAEEETDPGAAQPLLTVADEVYGVPVLDPLPAYTKDASVRISGYASPGAAVTVWYSLNGGEETAAGAPAGTSDEGTGRGRFELTMELPEEGDYRFAASAEVNGQTGDRSAPVVITADWTAAGDVINVSWELLAYNRIELEWDPPFLETGPDPDVVQYRIYKEGDSAPAGETTDTRYVLTLDGSAPERYRIVTVDRAGNESYGEKVTVAASPLSETKLADLAGEYEASAIETAISGDGSTSVYTDTQHLYVIDNATGEKELISVTRDGAAPEGGVASPKVNKTGAIVVFSSDASNLTASPEVAGEHVYAYDRTARVLELISSPDVEAGEPAVSGDGRWVAYTENGHVYVYDRTAHTRKLVSATAAGEPESGISYGPTISGNGLTVAFLSTSTNLSVTADADESQSIYLYDAVSGTIVDRFAFNAYQSALTINEDGSYIAYAGADAPDRRKDAYLIDVLKRERLNLNDGRVETEVTSKTYGPFSISSNGHIVLANLVDSDPPVLYQSHYGEIFSSEQLGMPAIAGNPAMEAYAVAMDGAGNRLVYARGGALYTYCTQSCGETGPEQPITSAKWIVPASSWLGDQLKTGSNVTFRAVGDSGLAVQAVMTCKSGDSSQTKWIELTEKAEAPGIYEGELELTDGMAEITSAIVQLADGGNAMSLEHFPVKIAGKMIVDLTLDAAHNALLAGASLIAAGAGDEAEEMAIPLEWDPVHSQYATHYEIPLSSGDVYSVELRNVQAKLVLANQSGITLEGGRTVTLRLTPEFTATVKVTVNYSVPPSKPAVIVFKKEPSGELLAEVAADEKGEAHLPGLRDMGETITVSIKPPDGFKASAAQTVTLQLGANELSFDLYETSAAVGSVNMSYSRMVGQGNDAVPVMDSEAELRIEAKSGLQLQAAVSYLAWKGGAEPTAAERTIGLTEREPGHYVGAFLISEGISQIDKVHMIVDGERLPAEYPISKHVAGKLRISLDMPEGEAWKNALKNGELTVFYFSDFFKRHYELLRLSPDVLTYSFDVPYTGTPYRVVLTPQVSTLLPLELEAPLFEFGQTAEMTIKPKFNVQLKGTLRGENGEQVSGTYTLVDAHNDVVLQGNVNGSMDLRVAARYGARYRLQMTPSDSLYEPASTELAVDTLAKDVSMVLRLKPVHELSGRVIGSNGAPVAGVNVTATVKGSSRTFAASTKPDGSYSLRLPAGQAQLRATSNGKSGKMSKLTDVVIPERGEAEKDLVLLDYAGVNFKLYTKQFGSDWQGPVTFDWRVAYHYNLQASHAILSYGPPMQVAAVAGDRFRICLDGKEAQLPSACEETVIGDDNTSTVEMRLEGSGSQAVVSFVKPDGGNAGNVFLQFFKLDGSEADYQNLVYRRQGDQYVIELPTIGHYRLVAKGEDGLTAQAEFEVVSAVTKDLGEIVLHPAGRFGGRAGNGIGTSAELTTPGGTLTARILYNNANMTTGAAADAAIELELPETVKPLPGTLVVNGQAGTNEVRDGKLHIPLGDVAAGQSGVVQLGLHVVDNGSSNDLALTAGISYTEGTEEREEMLGTAIVQLASVTLLAPEMAVKPQFQVSGSAPPGAKVTVYDGTEMIGTADTSPAGIWQLEVKLANTSTMKHAIRTEAGIDGKRLAGEEAVVLYDPNDPGLEEVSMRQSDGRKQTFRTENGVAVFPFVYVPGQPFVYELKFRDPARVSDVQVWMGNTSADARLENGVYVAAMMLKSDPGPVTVTYHKKDDPSQLSFGSPPSESELRNTLPTALRNFQVLSVMKPGEAPPGGEPLPPRTLTGQIQLNEQLGANISLSSSPADGLSPSEKELQRQQLTGLPVFGVSVQRSHLAAKDTITLRAVIPGGEGENGGFSGKAASKTSMALGPEEIALVFEVLNRGTQAYDLGSAVTGLMSPGTIERINADYEAALAICDPKASEYYANMAMEIKYDIAIHEFVKNGVNILSTKLGGAEALVFWVESYWAGKILDDLIESELAELESYLKQYDCKLKPYPEKPPGSPAAKPKYIYDPSGYVYEGLPDNRLDGITATALELDPETGDWNVWNADWYEQRNPQITDSGGRYGWDVPPGKWKIRYEKDGYETGYSGELDVPPPRFDVNVPLVSYQPPKIAYIKAYPGGGKLQIQFTKPVEVDSVLSDVIRVKDPSGLDVIGAVQALNPGSVEDGKQLAIAVEFIPTVPFTAGETYQISVKGSVLSYAGVPMGTDFTEVVVIAAEDRMPPAEVSSLNGGMSGDSVSLVWRNPEDNDFASVRLRWKKAGADRYGDPIDVEQGQQWAVVDHLDDTEAYDFQVTAVDESGNESDGVHWGWNPAEILPDLGSPPPVSELIAMSTGKDTIKLTWNDPTAEDLKELQINWSGETDLDPIWSARAMPGTNAYTIADLKPSTKYKITVVALDESGNKSVATVIEAETKPASSGPGPTPGNSGADDSASEQLEGSLIWAIGKSGGTFSAFDNKLNLEVKAGTFVGDMKIHYSRIDDPQEVLPIGYHRYSSSFKLGGGGAKPGLPMVLTLAYDPSAVASGDVRRLGVYGKDSSAPAGWTYIGGVVDDKRHLITAKLRTFGEYAVLMYDHPFADQSAHWSQPDVDVLVSRQLVNGVKDNLFEPDRPITRAEMTKLLLVLLEREGIELSVDQSIGASFADVSRDAWYASYVERAAGFGLVQGANGRFRPNDPITREEMAVMFVRLAGLMSFTLPDIADNQVLSRFGDAGQLSEWSREAFIHAVSQGWIHGVAETVADPRGKATRAQAAVLLLRVMDSLGQLSVRS</sequence>
<dbReference type="PANTHER" id="PTHR43308">
    <property type="entry name" value="OUTER MEMBRANE PROTEIN ALPHA-RELATED"/>
    <property type="match status" value="1"/>
</dbReference>
<evidence type="ECO:0000313" key="5">
    <source>
        <dbReference type="Proteomes" id="UP000665561"/>
    </source>
</evidence>
<comment type="caution">
    <text evidence="4">The sequence shown here is derived from an EMBL/GenBank/DDBJ whole genome shotgun (WGS) entry which is preliminary data.</text>
</comment>
<dbReference type="Proteomes" id="UP000665561">
    <property type="component" value="Unassembled WGS sequence"/>
</dbReference>
<dbReference type="RefSeq" id="WP_161747350.1">
    <property type="nucleotide sequence ID" value="NZ_JAAAMV010000040.1"/>
</dbReference>
<dbReference type="Gene3D" id="2.140.10.30">
    <property type="entry name" value="Dipeptidylpeptidase IV, N-terminal domain"/>
    <property type="match status" value="1"/>
</dbReference>
<dbReference type="CDD" id="cd00063">
    <property type="entry name" value="FN3"/>
    <property type="match status" value="1"/>
</dbReference>
<dbReference type="Gene3D" id="2.60.40.10">
    <property type="entry name" value="Immunoglobulins"/>
    <property type="match status" value="3"/>
</dbReference>
<dbReference type="PROSITE" id="PS51272">
    <property type="entry name" value="SLH"/>
    <property type="match status" value="3"/>
</dbReference>
<feature type="domain" description="Fibronectin type-III" evidence="2">
    <location>
        <begin position="2375"/>
        <end position="2466"/>
    </location>
</feature>
<dbReference type="InterPro" id="IPR051465">
    <property type="entry name" value="Cell_Envelope_Struct_Comp"/>
</dbReference>
<name>A0ABW9Y034_9BACL</name>
<feature type="domain" description="SLH" evidence="3">
    <location>
        <begin position="2686"/>
        <end position="2748"/>
    </location>
</feature>
<gene>
    <name evidence="4" type="ORF">GT019_31200</name>
</gene>
<dbReference type="PANTHER" id="PTHR43308:SF5">
    <property type="entry name" value="S-LAYER PROTEIN _ PEPTIDOGLYCAN ENDO-BETA-N-ACETYLGLUCOSAMINIDASE"/>
    <property type="match status" value="1"/>
</dbReference>
<dbReference type="InterPro" id="IPR003961">
    <property type="entry name" value="FN3_dom"/>
</dbReference>
<accession>A0ABW9Y034</accession>
<protein>
    <submittedName>
        <fullName evidence="4">Uncharacterized protein</fullName>
    </submittedName>
</protein>
<feature type="domain" description="SLH" evidence="3">
    <location>
        <begin position="2754"/>
        <end position="2817"/>
    </location>
</feature>
<feature type="domain" description="Fibronectin type-III" evidence="2">
    <location>
        <begin position="2273"/>
        <end position="2369"/>
    </location>
</feature>
<proteinExistence type="predicted"/>
<feature type="domain" description="SLH" evidence="3">
    <location>
        <begin position="2620"/>
        <end position="2683"/>
    </location>
</feature>
<dbReference type="Pfam" id="PF00395">
    <property type="entry name" value="SLH"/>
    <property type="match status" value="2"/>
</dbReference>
<dbReference type="PROSITE" id="PS50853">
    <property type="entry name" value="FN3"/>
    <property type="match status" value="2"/>
</dbReference>
<reference evidence="4 5" key="1">
    <citation type="submission" date="2020-01" db="EMBL/GenBank/DDBJ databases">
        <title>Paenibacillus soybeanensis sp. nov. isolated from the nodules of soybean (Glycine max(L.) Merr).</title>
        <authorList>
            <person name="Wang H."/>
        </authorList>
    </citation>
    <scope>NUCLEOTIDE SEQUENCE [LARGE SCALE GENOMIC DNA]</scope>
    <source>
        <strain evidence="4 5">T1</strain>
    </source>
</reference>
<dbReference type="Pfam" id="PF13620">
    <property type="entry name" value="CarboxypepD_reg"/>
    <property type="match status" value="1"/>
</dbReference>
<feature type="region of interest" description="Disordered" evidence="1">
    <location>
        <begin position="2462"/>
        <end position="2483"/>
    </location>
</feature>
<evidence type="ECO:0000259" key="2">
    <source>
        <dbReference type="PROSITE" id="PS50853"/>
    </source>
</evidence>
<dbReference type="SMART" id="SM00060">
    <property type="entry name" value="FN3"/>
    <property type="match status" value="3"/>
</dbReference>
<dbReference type="InterPro" id="IPR008969">
    <property type="entry name" value="CarboxyPept-like_regulatory"/>
</dbReference>
<dbReference type="InterPro" id="IPR013783">
    <property type="entry name" value="Ig-like_fold"/>
</dbReference>
<organism evidence="4 5">
    <name type="scientific">Paenibacillus glycinis</name>
    <dbReference type="NCBI Taxonomy" id="2697035"/>
    <lineage>
        <taxon>Bacteria</taxon>
        <taxon>Bacillati</taxon>
        <taxon>Bacillota</taxon>
        <taxon>Bacilli</taxon>
        <taxon>Bacillales</taxon>
        <taxon>Paenibacillaceae</taxon>
        <taxon>Paenibacillus</taxon>
    </lineage>
</organism>
<evidence type="ECO:0000313" key="4">
    <source>
        <dbReference type="EMBL" id="NBD28352.1"/>
    </source>
</evidence>
<dbReference type="SUPFAM" id="SSF49265">
    <property type="entry name" value="Fibronectin type III"/>
    <property type="match status" value="1"/>
</dbReference>